<comment type="caution">
    <text evidence="2">The sequence shown here is derived from an EMBL/GenBank/DDBJ whole genome shotgun (WGS) entry which is preliminary data.</text>
</comment>
<dbReference type="OrthoDB" id="9796766at2"/>
<keyword evidence="3" id="KW-1185">Reference proteome</keyword>
<dbReference type="PANTHER" id="PTHR20883">
    <property type="entry name" value="PHYTANOYL-COA DIOXYGENASE DOMAIN CONTAINING 1"/>
    <property type="match status" value="1"/>
</dbReference>
<evidence type="ECO:0000313" key="2">
    <source>
        <dbReference type="EMBL" id="OAF01215.1"/>
    </source>
</evidence>
<comment type="cofactor">
    <cofactor evidence="1">
        <name>Fe(2+)</name>
        <dbReference type="ChEBI" id="CHEBI:29033"/>
    </cofactor>
</comment>
<dbReference type="AlphaFoldDB" id="A0A176YCR1"/>
<keyword evidence="2" id="KW-0223">Dioxygenase</keyword>
<protein>
    <submittedName>
        <fullName evidence="2">Phytanoyl-CoA dioxygenase</fullName>
    </submittedName>
</protein>
<accession>A0A176YCR1</accession>
<gene>
    <name evidence="2" type="ORF">AYJ54_29485</name>
</gene>
<name>A0A176YCR1_9BRAD</name>
<keyword evidence="2" id="KW-0560">Oxidoreductase</keyword>
<evidence type="ECO:0000256" key="1">
    <source>
        <dbReference type="ARBA" id="ARBA00001954"/>
    </source>
</evidence>
<dbReference type="Pfam" id="PF05721">
    <property type="entry name" value="PhyH"/>
    <property type="match status" value="1"/>
</dbReference>
<dbReference type="SUPFAM" id="SSF51197">
    <property type="entry name" value="Clavaminate synthase-like"/>
    <property type="match status" value="1"/>
</dbReference>
<evidence type="ECO:0000313" key="3">
    <source>
        <dbReference type="Proteomes" id="UP000076959"/>
    </source>
</evidence>
<reference evidence="2 3" key="1">
    <citation type="submission" date="2016-03" db="EMBL/GenBank/DDBJ databases">
        <title>Draft Genome Sequence of the Strain BR 10245 (Bradyrhizobium sp.) isolated from nodules of Centrolobium paraense.</title>
        <authorList>
            <person name="Simoes-Araujo J.L.Sr."/>
            <person name="Barauna A.C."/>
            <person name="Silva K."/>
            <person name="Zilli J.E."/>
        </authorList>
    </citation>
    <scope>NUCLEOTIDE SEQUENCE [LARGE SCALE GENOMIC DNA]</scope>
    <source>
        <strain evidence="2 3">BR 10245</strain>
    </source>
</reference>
<dbReference type="EMBL" id="LUUB01000106">
    <property type="protein sequence ID" value="OAF01215.1"/>
    <property type="molecule type" value="Genomic_DNA"/>
</dbReference>
<dbReference type="GO" id="GO:0016706">
    <property type="term" value="F:2-oxoglutarate-dependent dioxygenase activity"/>
    <property type="evidence" value="ECO:0007669"/>
    <property type="project" value="UniProtKB-ARBA"/>
</dbReference>
<dbReference type="Proteomes" id="UP000076959">
    <property type="component" value="Unassembled WGS sequence"/>
</dbReference>
<dbReference type="GO" id="GO:0005506">
    <property type="term" value="F:iron ion binding"/>
    <property type="evidence" value="ECO:0007669"/>
    <property type="project" value="UniProtKB-ARBA"/>
</dbReference>
<dbReference type="PANTHER" id="PTHR20883:SF48">
    <property type="entry name" value="ECTOINE DIOXYGENASE"/>
    <property type="match status" value="1"/>
</dbReference>
<dbReference type="InterPro" id="IPR008775">
    <property type="entry name" value="Phytyl_CoA_dOase-like"/>
</dbReference>
<organism evidence="2 3">
    <name type="scientific">Bradyrhizobium centrolobii</name>
    <dbReference type="NCBI Taxonomy" id="1505087"/>
    <lineage>
        <taxon>Bacteria</taxon>
        <taxon>Pseudomonadati</taxon>
        <taxon>Pseudomonadota</taxon>
        <taxon>Alphaproteobacteria</taxon>
        <taxon>Hyphomicrobiales</taxon>
        <taxon>Nitrobacteraceae</taxon>
        <taxon>Bradyrhizobium</taxon>
    </lineage>
</organism>
<proteinExistence type="predicted"/>
<sequence>MNTMQNEVPRRYGILEQAQSTNEVERTCESIRQLGYGVIDGGYSREQLAMLADAFDQVQQSYASRHGGIEVLRSIDEHNTIRLPLAHDPLFLELATNSRILDICSRLISGYAVLNQQNGVINPPNGKQYNQGAWHRDLPYQHFVSSRPLAINALFCLDAFTIENGATMVLPASHRQEAFPSDHFVKTQALQVSASAGSFIVLDCMVFHSGGVNTTARPRRAVNHVYTIPLIRQQIDLPSALGDGFTGDSKLRRLLGYDVHQPGSVAEYLAGRPKIS</sequence>
<dbReference type="Gene3D" id="2.60.120.620">
    <property type="entry name" value="q2cbj1_9rhob like domain"/>
    <property type="match status" value="1"/>
</dbReference>
<dbReference type="STRING" id="1505087.AYJ54_29485"/>
<dbReference type="RefSeq" id="WP_063707607.1">
    <property type="nucleotide sequence ID" value="NZ_LUUB01000106.1"/>
</dbReference>